<name>V6MKP5_9BACL</name>
<dbReference type="PATRIC" id="fig|1408254.3.peg.324"/>
<proteinExistence type="predicted"/>
<dbReference type="HOGENOM" id="CLU_045083_0_0_9"/>
<dbReference type="AlphaFoldDB" id="V6MKP5"/>
<comment type="caution">
    <text evidence="1">The sequence shown here is derived from an EMBL/GenBank/DDBJ whole genome shotgun (WGS) entry which is preliminary data.</text>
</comment>
<evidence type="ECO:0008006" key="3">
    <source>
        <dbReference type="Google" id="ProtNLM"/>
    </source>
</evidence>
<sequence>MASCLFFRILARMEDKRKPTQRRDAQMNLAEILVYTDIRQLHQIANHYGCECNPHSKNDLITSLLSSLRHRSTISQEVSNLSKDETHFMLLLFLDKRTVMSLEDLLAKAGIALDGAKEQKQAEARRFVTQAMKRGWIYPIRNKAVGQYQIPLDIREPYLQAWLEQWRQENQILELQSIDAYRDEGTALCDDIMQFLQFLQQEPVPLTADGGMYKRHQQQLFQFLFVKEEPLLPQKWRFGYGLHFDLYPDRFSLLYDFCYYNKWIEESGGRVGLSEAGRERLEQQYEDSLYHDLIRFWIRLYKKPIPNLPMLVQLIPMLVSGGWVQQSTLAQTLLEWVKDFYYDDSFQVLTNRVCKMMVHLGLLRVGQDQEGNWLYSATYASQTWLRKYNGFAETTILLGDKHG</sequence>
<reference evidence="1 2" key="1">
    <citation type="journal article" date="2014" name="Genome Announc.">
        <title>Draft Genome Sequence of Brevibacillus panacihumi Strain W25, a Halotolerant Hydrocarbon-Degrading Bacterium.</title>
        <authorList>
            <person name="Wang X."/>
            <person name="Jin D."/>
            <person name="Zhou L."/>
            <person name="Wu L."/>
            <person name="An W."/>
            <person name="Chen Y."/>
            <person name="Zhao L."/>
        </authorList>
    </citation>
    <scope>NUCLEOTIDE SEQUENCE [LARGE SCALE GENOMIC DNA]</scope>
    <source>
        <strain evidence="1 2">W25</strain>
    </source>
</reference>
<accession>V6MKP5</accession>
<evidence type="ECO:0000313" key="1">
    <source>
        <dbReference type="EMBL" id="EST56033.1"/>
    </source>
</evidence>
<gene>
    <name evidence="1" type="ORF">T458_01585</name>
</gene>
<dbReference type="STRING" id="1408254.T458_01585"/>
<dbReference type="eggNOG" id="ENOG503124W">
    <property type="taxonomic scope" value="Bacteria"/>
</dbReference>
<evidence type="ECO:0000313" key="2">
    <source>
        <dbReference type="Proteomes" id="UP000017973"/>
    </source>
</evidence>
<organism evidence="1 2">
    <name type="scientific">Brevibacillus panacihumi W25</name>
    <dbReference type="NCBI Taxonomy" id="1408254"/>
    <lineage>
        <taxon>Bacteria</taxon>
        <taxon>Bacillati</taxon>
        <taxon>Bacillota</taxon>
        <taxon>Bacilli</taxon>
        <taxon>Bacillales</taxon>
        <taxon>Paenibacillaceae</taxon>
        <taxon>Brevibacillus</taxon>
    </lineage>
</organism>
<protein>
    <recommendedName>
        <fullName evidence="3">Helicase XPB/Ssl2 N-terminal domain-containing protein</fullName>
    </recommendedName>
</protein>
<dbReference type="EMBL" id="AYJU01000001">
    <property type="protein sequence ID" value="EST56033.1"/>
    <property type="molecule type" value="Genomic_DNA"/>
</dbReference>
<dbReference type="Proteomes" id="UP000017973">
    <property type="component" value="Unassembled WGS sequence"/>
</dbReference>
<keyword evidence="2" id="KW-1185">Reference proteome</keyword>